<dbReference type="SUPFAM" id="SSF56925">
    <property type="entry name" value="OMPA-like"/>
    <property type="match status" value="1"/>
</dbReference>
<reference evidence="4" key="1">
    <citation type="journal article" date="2019" name="Int. J. Syst. Evol. Microbiol.">
        <title>The Global Catalogue of Microorganisms (GCM) 10K type strain sequencing project: providing services to taxonomists for standard genome sequencing and annotation.</title>
        <authorList>
            <consortium name="The Broad Institute Genomics Platform"/>
            <consortium name="The Broad Institute Genome Sequencing Center for Infectious Disease"/>
            <person name="Wu L."/>
            <person name="Ma J."/>
        </authorList>
    </citation>
    <scope>NUCLEOTIDE SEQUENCE [LARGE SCALE GENOMIC DNA]</scope>
    <source>
        <strain evidence="4">KCTC 52168</strain>
    </source>
</reference>
<evidence type="ECO:0000313" key="3">
    <source>
        <dbReference type="EMBL" id="MFC3146467.1"/>
    </source>
</evidence>
<evidence type="ECO:0000256" key="1">
    <source>
        <dbReference type="ARBA" id="ARBA00004442"/>
    </source>
</evidence>
<dbReference type="PROSITE" id="PS00695">
    <property type="entry name" value="ENT_VIR_OMP_2"/>
    <property type="match status" value="1"/>
</dbReference>
<dbReference type="EMBL" id="JBHRTI010000003">
    <property type="protein sequence ID" value="MFC3146467.1"/>
    <property type="molecule type" value="Genomic_DNA"/>
</dbReference>
<comment type="subcellular location">
    <subcellularLocation>
        <location evidence="1">Cell outer membrane</location>
    </subcellularLocation>
</comment>
<sequence>MSIRTSRLVAAALATVCSLAATQALADDSGWLIRGRVLNMNVKNGQADGLERNVGARVEANNKTFPEVDFTYFFDKNFAIETILTYPQKHDISAGGTKIGTLKHLPPTVTAQYHFDLGGIKPYVGAGVNYTRFMSVDLPPGLSVKKSSTGLAAQIGADFAIDKKWSVNVDLKYVQIDTDIKAAGTKVGTLKIDPTLFSVGVGYRF</sequence>
<comment type="caution">
    <text evidence="3">The sequence shown here is derived from an EMBL/GenBank/DDBJ whole genome shotgun (WGS) entry which is preliminary data.</text>
</comment>
<protein>
    <submittedName>
        <fullName evidence="3">OmpW family protein</fullName>
    </submittedName>
</protein>
<gene>
    <name evidence="3" type="ORF">ACFOEN_02290</name>
</gene>
<proteinExistence type="predicted"/>
<dbReference type="InterPro" id="IPR011250">
    <property type="entry name" value="OMP/PagP_B-barrel"/>
</dbReference>
<evidence type="ECO:0000256" key="2">
    <source>
        <dbReference type="SAM" id="SignalP"/>
    </source>
</evidence>
<feature type="chain" id="PRO_5047420437" evidence="2">
    <location>
        <begin position="27"/>
        <end position="205"/>
    </location>
</feature>
<dbReference type="PANTHER" id="PTHR36920">
    <property type="match status" value="1"/>
</dbReference>
<dbReference type="RefSeq" id="WP_054125403.1">
    <property type="nucleotide sequence ID" value="NZ_CP180191.1"/>
</dbReference>
<evidence type="ECO:0000313" key="4">
    <source>
        <dbReference type="Proteomes" id="UP001595556"/>
    </source>
</evidence>
<dbReference type="PANTHER" id="PTHR36920:SF1">
    <property type="entry name" value="OUTER MEMBRANE PROTEIN W"/>
    <property type="match status" value="1"/>
</dbReference>
<feature type="signal peptide" evidence="2">
    <location>
        <begin position="1"/>
        <end position="26"/>
    </location>
</feature>
<keyword evidence="2" id="KW-0732">Signal</keyword>
<dbReference type="Gene3D" id="2.40.160.20">
    <property type="match status" value="1"/>
</dbReference>
<organism evidence="3 4">
    <name type="scientific">Piscinibacterium candidicorallinum</name>
    <dbReference type="NCBI Taxonomy" id="1793872"/>
    <lineage>
        <taxon>Bacteria</taxon>
        <taxon>Pseudomonadati</taxon>
        <taxon>Pseudomonadota</taxon>
        <taxon>Betaproteobacteria</taxon>
        <taxon>Burkholderiales</taxon>
        <taxon>Piscinibacterium</taxon>
    </lineage>
</organism>
<accession>A0ABV7H383</accession>
<keyword evidence="4" id="KW-1185">Reference proteome</keyword>
<dbReference type="InterPro" id="IPR005618">
    <property type="entry name" value="OMPW"/>
</dbReference>
<name>A0ABV7H383_9BURK</name>
<dbReference type="Pfam" id="PF03922">
    <property type="entry name" value="OmpW"/>
    <property type="match status" value="1"/>
</dbReference>
<dbReference type="Proteomes" id="UP001595556">
    <property type="component" value="Unassembled WGS sequence"/>
</dbReference>
<dbReference type="InterPro" id="IPR000758">
    <property type="entry name" value="Enterovir_OMP"/>
</dbReference>